<evidence type="ECO:0000256" key="3">
    <source>
        <dbReference type="ARBA" id="ARBA00013080"/>
    </source>
</evidence>
<organism evidence="10 11">
    <name type="scientific">Salana multivorans</name>
    <dbReference type="NCBI Taxonomy" id="120377"/>
    <lineage>
        <taxon>Bacteria</taxon>
        <taxon>Bacillati</taxon>
        <taxon>Actinomycetota</taxon>
        <taxon>Actinomycetes</taxon>
        <taxon>Micrococcales</taxon>
        <taxon>Beutenbergiaceae</taxon>
        <taxon>Salana</taxon>
    </lineage>
</organism>
<evidence type="ECO:0000256" key="5">
    <source>
        <dbReference type="ARBA" id="ARBA00023154"/>
    </source>
</evidence>
<feature type="binding site" evidence="8">
    <location>
        <position position="226"/>
    </location>
    <ligand>
        <name>substrate</name>
    </ligand>
</feature>
<feature type="binding site" evidence="8">
    <location>
        <begin position="270"/>
        <end position="271"/>
    </location>
    <ligand>
        <name>substrate</name>
    </ligand>
</feature>
<dbReference type="InterPro" id="IPR018510">
    <property type="entry name" value="DAP_epimerase_AS"/>
</dbReference>
<dbReference type="PANTHER" id="PTHR31689">
    <property type="entry name" value="DIAMINOPIMELATE EPIMERASE, CHLOROPLASTIC"/>
    <property type="match status" value="1"/>
</dbReference>
<comment type="catalytic activity">
    <reaction evidence="7 8">
        <text>(2S,6S)-2,6-diaminopimelate = meso-2,6-diaminopimelate</text>
        <dbReference type="Rhea" id="RHEA:15393"/>
        <dbReference type="ChEBI" id="CHEBI:57609"/>
        <dbReference type="ChEBI" id="CHEBI:57791"/>
        <dbReference type="EC" id="5.1.1.7"/>
    </reaction>
</comment>
<comment type="pathway">
    <text evidence="1 8">Amino-acid biosynthesis; L-lysine biosynthesis via DAP pathway; DL-2,6-diaminopimelate from LL-2,6-diaminopimelate: step 1/1.</text>
</comment>
<dbReference type="UniPathway" id="UPA00034">
    <property type="reaction ID" value="UER00025"/>
</dbReference>
<sequence length="336" mass="33761">MNARETSRWAGWPALTKGHGTGNDFLLLTDADAALALDASAVAAVADRRFGIGADGVVRAVRTAALRAVDPDVDRVLAADASGGTVDGDAEWFMDYRNADGSIAQMCGNGLRVFVRYLLAEGLATLAPGETLRVGTRAGVLGVRLADGDRLTVAMGRFGLPGGAEAVVRGSDAVVEVAGLDGARPGLSVTMPNPHVVIAVATPEELAGADLTRAPRVVPVPDEGTNVEIVQVLGETPAGTAAAEGAVDGSLGDGSPGGEVVGVLRMRVHERGVGETLSCGTGACAAAVAARVWAGLGAPDRWIVHVPGGTLGVAVAADDEVELTGPAELVGTVTLG</sequence>
<accession>A0A3N2D274</accession>
<dbReference type="PROSITE" id="PS01326">
    <property type="entry name" value="DAP_EPIMERASE"/>
    <property type="match status" value="1"/>
</dbReference>
<dbReference type="GO" id="GO:0008837">
    <property type="term" value="F:diaminopimelate epimerase activity"/>
    <property type="evidence" value="ECO:0007669"/>
    <property type="project" value="UniProtKB-UniRule"/>
</dbReference>
<feature type="binding site" evidence="8">
    <location>
        <begin position="280"/>
        <end position="281"/>
    </location>
    <ligand>
        <name>substrate</name>
    </ligand>
</feature>
<comment type="similarity">
    <text evidence="2 8">Belongs to the diaminopimelate epimerase family.</text>
</comment>
<dbReference type="Pfam" id="PF01678">
    <property type="entry name" value="DAP_epimerase"/>
    <property type="match status" value="2"/>
</dbReference>
<evidence type="ECO:0000313" key="10">
    <source>
        <dbReference type="EMBL" id="ROR93867.1"/>
    </source>
</evidence>
<evidence type="ECO:0000256" key="4">
    <source>
        <dbReference type="ARBA" id="ARBA00022605"/>
    </source>
</evidence>
<dbReference type="HAMAP" id="MF_00197">
    <property type="entry name" value="DAP_epimerase"/>
    <property type="match status" value="1"/>
</dbReference>
<dbReference type="Proteomes" id="UP000275356">
    <property type="component" value="Unassembled WGS sequence"/>
</dbReference>
<comment type="subunit">
    <text evidence="8">Homodimer.</text>
</comment>
<feature type="binding site" evidence="8">
    <location>
        <position position="98"/>
    </location>
    <ligand>
        <name>substrate</name>
    </ligand>
</feature>
<comment type="caution">
    <text evidence="8">Lacks conserved residue(s) required for the propagation of feature annotation.</text>
</comment>
<dbReference type="OrthoDB" id="9805408at2"/>
<keyword evidence="11" id="KW-1185">Reference proteome</keyword>
<keyword evidence="4 8" id="KW-0028">Amino-acid biosynthesis</keyword>
<evidence type="ECO:0000256" key="1">
    <source>
        <dbReference type="ARBA" id="ARBA00005196"/>
    </source>
</evidence>
<evidence type="ECO:0000256" key="7">
    <source>
        <dbReference type="ARBA" id="ARBA00051712"/>
    </source>
</evidence>
<dbReference type="GO" id="GO:0005829">
    <property type="term" value="C:cytosol"/>
    <property type="evidence" value="ECO:0007669"/>
    <property type="project" value="TreeGrafter"/>
</dbReference>
<dbReference type="RefSeq" id="WP_123740753.1">
    <property type="nucleotide sequence ID" value="NZ_RKHQ01000002.1"/>
</dbReference>
<comment type="subcellular location">
    <subcellularLocation>
        <location evidence="8">Cytoplasm</location>
    </subcellularLocation>
</comment>
<dbReference type="EC" id="5.1.1.7" evidence="3 8"/>
<evidence type="ECO:0000256" key="9">
    <source>
        <dbReference type="PROSITE-ProRule" id="PRU10125"/>
    </source>
</evidence>
<feature type="site" description="Could be important to modulate the pK values of the two catalytic cysteine residues" evidence="8">
    <location>
        <position position="270"/>
    </location>
</feature>
<feature type="active site" description="Proton donor" evidence="8">
    <location>
        <position position="107"/>
    </location>
</feature>
<protein>
    <recommendedName>
        <fullName evidence="3 8">Diaminopimelate epimerase</fullName>
        <shortName evidence="8">DAP epimerase</shortName>
        <ecNumber evidence="3 8">5.1.1.7</ecNumber>
    </recommendedName>
    <alternativeName>
        <fullName evidence="8">PLP-independent amino acid racemase</fullName>
    </alternativeName>
</protein>
<comment type="function">
    <text evidence="8">Catalyzes the stereoinversion of LL-2,6-diaminopimelate (L,L-DAP) to meso-diaminopimelate (meso-DAP), a precursor of L-lysine and an essential component of the bacterial peptidoglycan.</text>
</comment>
<proteinExistence type="inferred from homology"/>
<name>A0A3N2D274_9MICO</name>
<evidence type="ECO:0000256" key="8">
    <source>
        <dbReference type="HAMAP-Rule" id="MF_00197"/>
    </source>
</evidence>
<dbReference type="InterPro" id="IPR001653">
    <property type="entry name" value="DAP_epimerase_DapF"/>
</dbReference>
<feature type="site" description="Could be important to modulate the pK values of the two catalytic cysteine residues" evidence="8">
    <location>
        <position position="195"/>
    </location>
</feature>
<feature type="binding site" evidence="8">
    <location>
        <position position="23"/>
    </location>
    <ligand>
        <name>substrate</name>
    </ligand>
</feature>
<feature type="binding site" evidence="8">
    <location>
        <position position="193"/>
    </location>
    <ligand>
        <name>substrate</name>
    </ligand>
</feature>
<gene>
    <name evidence="8" type="primary">dapF</name>
    <name evidence="10" type="ORF">EDD28_3295</name>
</gene>
<dbReference type="GO" id="GO:0009089">
    <property type="term" value="P:lysine biosynthetic process via diaminopimelate"/>
    <property type="evidence" value="ECO:0007669"/>
    <property type="project" value="UniProtKB-UniRule"/>
</dbReference>
<feature type="active site" evidence="9">
    <location>
        <position position="107"/>
    </location>
</feature>
<dbReference type="AlphaFoldDB" id="A0A3N2D274"/>
<feature type="active site" description="Proton acceptor" evidence="8">
    <location>
        <position position="279"/>
    </location>
</feature>
<keyword evidence="5 8" id="KW-0457">Lysine biosynthesis</keyword>
<evidence type="ECO:0000256" key="6">
    <source>
        <dbReference type="ARBA" id="ARBA00023235"/>
    </source>
</evidence>
<dbReference type="EMBL" id="RKHQ01000002">
    <property type="protein sequence ID" value="ROR93867.1"/>
    <property type="molecule type" value="Genomic_DNA"/>
</dbReference>
<evidence type="ECO:0000256" key="2">
    <source>
        <dbReference type="ARBA" id="ARBA00010219"/>
    </source>
</evidence>
<evidence type="ECO:0000313" key="11">
    <source>
        <dbReference type="Proteomes" id="UP000275356"/>
    </source>
</evidence>
<keyword evidence="6 8" id="KW-0413">Isomerase</keyword>
<dbReference type="Gene3D" id="3.10.310.10">
    <property type="entry name" value="Diaminopimelate Epimerase, Chain A, domain 1"/>
    <property type="match status" value="2"/>
</dbReference>
<reference evidence="10 11" key="1">
    <citation type="submission" date="2018-11" db="EMBL/GenBank/DDBJ databases">
        <title>Sequencing the genomes of 1000 actinobacteria strains.</title>
        <authorList>
            <person name="Klenk H.-P."/>
        </authorList>
    </citation>
    <scope>NUCLEOTIDE SEQUENCE [LARGE SCALE GENOMIC DNA]</scope>
    <source>
        <strain evidence="10 11">DSM 13521</strain>
    </source>
</reference>
<dbReference type="SUPFAM" id="SSF54506">
    <property type="entry name" value="Diaminopimelate epimerase-like"/>
    <property type="match status" value="3"/>
</dbReference>
<feature type="binding site" evidence="8">
    <location>
        <begin position="108"/>
        <end position="109"/>
    </location>
    <ligand>
        <name>substrate</name>
    </ligand>
</feature>
<keyword evidence="8" id="KW-0963">Cytoplasm</keyword>
<comment type="caution">
    <text evidence="10">The sequence shown here is derived from an EMBL/GenBank/DDBJ whole genome shotgun (WGS) entry which is preliminary data.</text>
</comment>
<dbReference type="PANTHER" id="PTHR31689:SF0">
    <property type="entry name" value="DIAMINOPIMELATE EPIMERASE"/>
    <property type="match status" value="1"/>
</dbReference>